<name>A0ABR2AE65_9ROSI</name>
<evidence type="ECO:0000313" key="1">
    <source>
        <dbReference type="EMBL" id="KAK8491237.1"/>
    </source>
</evidence>
<evidence type="ECO:0000313" key="2">
    <source>
        <dbReference type="Proteomes" id="UP001472677"/>
    </source>
</evidence>
<reference evidence="1 2" key="1">
    <citation type="journal article" date="2024" name="G3 (Bethesda)">
        <title>Genome assembly of Hibiscus sabdariffa L. provides insights into metabolisms of medicinal natural products.</title>
        <authorList>
            <person name="Kim T."/>
        </authorList>
    </citation>
    <scope>NUCLEOTIDE SEQUENCE [LARGE SCALE GENOMIC DNA]</scope>
    <source>
        <strain evidence="1">TK-2024</strain>
        <tissue evidence="1">Old leaves</tissue>
    </source>
</reference>
<dbReference type="Proteomes" id="UP001472677">
    <property type="component" value="Unassembled WGS sequence"/>
</dbReference>
<sequence length="112" mass="12513">MIRKVRNRITSLKISDGSWCDDEEILKDEAVAYYKSLFSLDQPAANAATYYSMFSGIGSNFLSHLDPVPSPDKIRAALMDMVPIKAPGIDGLHAEFFQRNWDIVGPSICLYP</sequence>
<keyword evidence="2" id="KW-1185">Reference proteome</keyword>
<dbReference type="EMBL" id="JBBPBM010000796">
    <property type="protein sequence ID" value="KAK8491237.1"/>
    <property type="molecule type" value="Genomic_DNA"/>
</dbReference>
<organism evidence="1 2">
    <name type="scientific">Hibiscus sabdariffa</name>
    <name type="common">roselle</name>
    <dbReference type="NCBI Taxonomy" id="183260"/>
    <lineage>
        <taxon>Eukaryota</taxon>
        <taxon>Viridiplantae</taxon>
        <taxon>Streptophyta</taxon>
        <taxon>Embryophyta</taxon>
        <taxon>Tracheophyta</taxon>
        <taxon>Spermatophyta</taxon>
        <taxon>Magnoliopsida</taxon>
        <taxon>eudicotyledons</taxon>
        <taxon>Gunneridae</taxon>
        <taxon>Pentapetalae</taxon>
        <taxon>rosids</taxon>
        <taxon>malvids</taxon>
        <taxon>Malvales</taxon>
        <taxon>Malvaceae</taxon>
        <taxon>Malvoideae</taxon>
        <taxon>Hibiscus</taxon>
    </lineage>
</organism>
<protein>
    <submittedName>
        <fullName evidence="1">Uncharacterized protein</fullName>
    </submittedName>
</protein>
<gene>
    <name evidence="1" type="ORF">V6N12_001015</name>
</gene>
<comment type="caution">
    <text evidence="1">The sequence shown here is derived from an EMBL/GenBank/DDBJ whole genome shotgun (WGS) entry which is preliminary data.</text>
</comment>
<accession>A0ABR2AE65</accession>
<proteinExistence type="predicted"/>